<dbReference type="EMBL" id="CP144695">
    <property type="protein sequence ID" value="WVZ08515.1"/>
    <property type="molecule type" value="Genomic_DNA"/>
</dbReference>
<reference evidence="1 2" key="1">
    <citation type="journal article" date="2023" name="Life. Sci Alliance">
        <title>Evolutionary insights into 3D genome organization and epigenetic landscape of Vigna mungo.</title>
        <authorList>
            <person name="Junaid A."/>
            <person name="Singh B."/>
            <person name="Bhatia S."/>
        </authorList>
    </citation>
    <scope>NUCLEOTIDE SEQUENCE [LARGE SCALE GENOMIC DNA]</scope>
    <source>
        <strain evidence="1">Urdbean</strain>
    </source>
</reference>
<protein>
    <submittedName>
        <fullName evidence="1">Uncharacterized protein</fullName>
    </submittedName>
</protein>
<name>A0AAQ3NGF4_VIGMU</name>
<accession>A0AAQ3NGF4</accession>
<dbReference type="Proteomes" id="UP001374535">
    <property type="component" value="Chromosome 6"/>
</dbReference>
<proteinExistence type="predicted"/>
<dbReference type="AlphaFoldDB" id="A0AAQ3NGF4"/>
<organism evidence="1 2">
    <name type="scientific">Vigna mungo</name>
    <name type="common">Black gram</name>
    <name type="synonym">Phaseolus mungo</name>
    <dbReference type="NCBI Taxonomy" id="3915"/>
    <lineage>
        <taxon>Eukaryota</taxon>
        <taxon>Viridiplantae</taxon>
        <taxon>Streptophyta</taxon>
        <taxon>Embryophyta</taxon>
        <taxon>Tracheophyta</taxon>
        <taxon>Spermatophyta</taxon>
        <taxon>Magnoliopsida</taxon>
        <taxon>eudicotyledons</taxon>
        <taxon>Gunneridae</taxon>
        <taxon>Pentapetalae</taxon>
        <taxon>rosids</taxon>
        <taxon>fabids</taxon>
        <taxon>Fabales</taxon>
        <taxon>Fabaceae</taxon>
        <taxon>Papilionoideae</taxon>
        <taxon>50 kb inversion clade</taxon>
        <taxon>NPAAA clade</taxon>
        <taxon>indigoferoid/millettioid clade</taxon>
        <taxon>Phaseoleae</taxon>
        <taxon>Vigna</taxon>
    </lineage>
</organism>
<evidence type="ECO:0000313" key="2">
    <source>
        <dbReference type="Proteomes" id="UP001374535"/>
    </source>
</evidence>
<evidence type="ECO:0000313" key="1">
    <source>
        <dbReference type="EMBL" id="WVZ08515.1"/>
    </source>
</evidence>
<keyword evidence="2" id="KW-1185">Reference proteome</keyword>
<gene>
    <name evidence="1" type="ORF">V8G54_021861</name>
</gene>
<sequence length="107" mass="12645">MDRSKLKKLSLFDFFLHYTLLSKMIMDPILLHTSRSPGGVAHRKTKHRWKLLHKHCYQCSFAYSRRTTNYNRLLSISYHTFTPCNHLSPQIFLLLPNILGVNLPIVY</sequence>